<proteinExistence type="predicted"/>
<name>A0A811ZFL5_NYCPR</name>
<dbReference type="PANTHER" id="PTHR18842:SF2">
    <property type="entry name" value="INTERLEUKIN-1 RECEPTOR-ASSOCIATED KINASE 1-BINDING PROTEIN 1"/>
    <property type="match status" value="1"/>
</dbReference>
<evidence type="ECO:0000313" key="2">
    <source>
        <dbReference type="Proteomes" id="UP000645828"/>
    </source>
</evidence>
<evidence type="ECO:0000313" key="1">
    <source>
        <dbReference type="EMBL" id="CAD7687586.1"/>
    </source>
</evidence>
<dbReference type="PANTHER" id="PTHR18842">
    <property type="entry name" value="INTERLEUKIN-1 RECEPTOR-ASSOCIATED KINASE 1-BINDING PROTEIN 1"/>
    <property type="match status" value="1"/>
</dbReference>
<gene>
    <name evidence="1" type="ORF">NYPRO_LOCUS20379</name>
</gene>
<protein>
    <submittedName>
        <fullName evidence="1">(raccoon dog) hypothetical protein</fullName>
    </submittedName>
</protein>
<dbReference type="Proteomes" id="UP000645828">
    <property type="component" value="Unassembled WGS sequence"/>
</dbReference>
<dbReference type="GO" id="GO:0006955">
    <property type="term" value="P:immune response"/>
    <property type="evidence" value="ECO:0007669"/>
    <property type="project" value="InterPro"/>
</dbReference>
<dbReference type="AlphaFoldDB" id="A0A811ZFL5"/>
<dbReference type="EMBL" id="CAJHUB010000764">
    <property type="protein sequence ID" value="CAD7687586.1"/>
    <property type="molecule type" value="Genomic_DNA"/>
</dbReference>
<organism evidence="1 2">
    <name type="scientific">Nyctereutes procyonoides</name>
    <name type="common">Raccoon dog</name>
    <name type="synonym">Canis procyonoides</name>
    <dbReference type="NCBI Taxonomy" id="34880"/>
    <lineage>
        <taxon>Eukaryota</taxon>
        <taxon>Metazoa</taxon>
        <taxon>Chordata</taxon>
        <taxon>Craniata</taxon>
        <taxon>Vertebrata</taxon>
        <taxon>Euteleostomi</taxon>
        <taxon>Mammalia</taxon>
        <taxon>Eutheria</taxon>
        <taxon>Laurasiatheria</taxon>
        <taxon>Carnivora</taxon>
        <taxon>Caniformia</taxon>
        <taxon>Canidae</taxon>
        <taxon>Nyctereutes</taxon>
    </lineage>
</organism>
<keyword evidence="2" id="KW-1185">Reference proteome</keyword>
<sequence>MWDSIPGLQSPGSQPGLTILPLSLPPHLSSRALTTENVPVTKGFRRVENAYHMEAELCSTFTEFRKMQNICNFIVEKLDSSVVISQPQFCYTPGSVENLRWQAFYNLIGQILGKSLFIKKETKEWEGQIDDPSHPDSQVH</sequence>
<reference evidence="1" key="1">
    <citation type="submission" date="2020-12" db="EMBL/GenBank/DDBJ databases">
        <authorList>
            <consortium name="Molecular Ecology Group"/>
        </authorList>
    </citation>
    <scope>NUCLEOTIDE SEQUENCE</scope>
    <source>
        <strain evidence="1">TBG_1078</strain>
    </source>
</reference>
<comment type="caution">
    <text evidence="1">The sequence shown here is derived from an EMBL/GenBank/DDBJ whole genome shotgun (WGS) entry which is preliminary data.</text>
</comment>
<dbReference type="GO" id="GO:0043123">
    <property type="term" value="P:positive regulation of canonical NF-kappaB signal transduction"/>
    <property type="evidence" value="ECO:0007669"/>
    <property type="project" value="InterPro"/>
</dbReference>
<accession>A0A811ZFL5</accession>
<dbReference type="InterPro" id="IPR030312">
    <property type="entry name" value="IRAK1BP1"/>
</dbReference>